<dbReference type="AlphaFoldDB" id="A0A914VFP7"/>
<proteinExistence type="predicted"/>
<keyword evidence="1" id="KW-0732">Signal</keyword>
<feature type="chain" id="PRO_5036880190" evidence="1">
    <location>
        <begin position="22"/>
        <end position="90"/>
    </location>
</feature>
<accession>A0A914VFP7</accession>
<organism evidence="2 3">
    <name type="scientific">Plectus sambesii</name>
    <dbReference type="NCBI Taxonomy" id="2011161"/>
    <lineage>
        <taxon>Eukaryota</taxon>
        <taxon>Metazoa</taxon>
        <taxon>Ecdysozoa</taxon>
        <taxon>Nematoda</taxon>
        <taxon>Chromadorea</taxon>
        <taxon>Plectida</taxon>
        <taxon>Plectina</taxon>
        <taxon>Plectoidea</taxon>
        <taxon>Plectidae</taxon>
        <taxon>Plectus</taxon>
    </lineage>
</organism>
<keyword evidence="2" id="KW-1185">Reference proteome</keyword>
<reference evidence="3" key="1">
    <citation type="submission" date="2022-11" db="UniProtKB">
        <authorList>
            <consortium name="WormBaseParasite"/>
        </authorList>
    </citation>
    <scope>IDENTIFICATION</scope>
</reference>
<dbReference type="WBParaSite" id="PSAMB.scaffold1927size26631.g15508.t1">
    <property type="protein sequence ID" value="PSAMB.scaffold1927size26631.g15508.t1"/>
    <property type="gene ID" value="PSAMB.scaffold1927size26631.g15508"/>
</dbReference>
<evidence type="ECO:0000256" key="1">
    <source>
        <dbReference type="SAM" id="SignalP"/>
    </source>
</evidence>
<evidence type="ECO:0000313" key="2">
    <source>
        <dbReference type="Proteomes" id="UP000887566"/>
    </source>
</evidence>
<name>A0A914VFP7_9BILA</name>
<feature type="signal peptide" evidence="1">
    <location>
        <begin position="1"/>
        <end position="21"/>
    </location>
</feature>
<sequence length="90" mass="10669">MAHLVLVWYFFIALVIESALAVEALQTEMRIPPMRARYLRTEKRGGARIVDERFAQLREQRGRSGDVDQIERDSPMWHWSPITSMINMWH</sequence>
<dbReference type="Proteomes" id="UP000887566">
    <property type="component" value="Unplaced"/>
</dbReference>
<evidence type="ECO:0000313" key="3">
    <source>
        <dbReference type="WBParaSite" id="PSAMB.scaffold1927size26631.g15508.t1"/>
    </source>
</evidence>
<protein>
    <submittedName>
        <fullName evidence="3">Secreted protein</fullName>
    </submittedName>
</protein>